<gene>
    <name evidence="1" type="ORF">SAMN02744040_00444</name>
</gene>
<dbReference type="AlphaFoldDB" id="A0A1M5PEU8"/>
<keyword evidence="2" id="KW-1185">Reference proteome</keyword>
<proteinExistence type="predicted"/>
<accession>A0A1M5PEU8</accession>
<evidence type="ECO:0000313" key="1">
    <source>
        <dbReference type="EMBL" id="SHH00275.1"/>
    </source>
</evidence>
<dbReference type="Proteomes" id="UP000242520">
    <property type="component" value="Unassembled WGS sequence"/>
</dbReference>
<name>A0A1M5PEU8_9FIRM</name>
<dbReference type="OrthoDB" id="1949316at2"/>
<evidence type="ECO:0000313" key="2">
    <source>
        <dbReference type="Proteomes" id="UP000242520"/>
    </source>
</evidence>
<protein>
    <submittedName>
        <fullName evidence="1">Uncharacterized protein</fullName>
    </submittedName>
</protein>
<reference evidence="2" key="1">
    <citation type="submission" date="2016-11" db="EMBL/GenBank/DDBJ databases">
        <authorList>
            <person name="Varghese N."/>
            <person name="Submissions S."/>
        </authorList>
    </citation>
    <scope>NUCLEOTIDE SEQUENCE [LARGE SCALE GENOMIC DNA]</scope>
    <source>
        <strain evidence="2">DSM 15285</strain>
    </source>
</reference>
<organism evidence="1 2">
    <name type="scientific">Tepidibacter thalassicus DSM 15285</name>
    <dbReference type="NCBI Taxonomy" id="1123350"/>
    <lineage>
        <taxon>Bacteria</taxon>
        <taxon>Bacillati</taxon>
        <taxon>Bacillota</taxon>
        <taxon>Clostridia</taxon>
        <taxon>Peptostreptococcales</taxon>
        <taxon>Peptostreptococcaceae</taxon>
        <taxon>Tepidibacter</taxon>
    </lineage>
</organism>
<sequence length="300" mass="32688">MSCKTYNTTTYTKDDNKKGIERTCCSANTSCITPRTYDPEKITAECIFVEKVYDSIIIHKEVDVTPEFPIVSDVISCITSPCEIIKVDITCSAKNVIITPEITRINGEVIPPPFPTVPGPSGLDQIDLSFIDTSKCDKEGKGTPIYIAQTLNISGELNLEITGEVRKHATGNIKTFKTNATIPIPDGLSINAFAHLCIPSTAYAMKPSLAEFCSAMCEFILPNGLDDLELVGSPCNTSIQINGAFITLCLTCEKKIKVPVQLCVLSTGFCQAPEQQGLCAEFPQLFPDQINKKIIDDDDC</sequence>
<dbReference type="EMBL" id="FQXH01000006">
    <property type="protein sequence ID" value="SHH00275.1"/>
    <property type="molecule type" value="Genomic_DNA"/>
</dbReference>
<dbReference type="RefSeq" id="WP_072723251.1">
    <property type="nucleotide sequence ID" value="NZ_FQXH01000006.1"/>
</dbReference>